<evidence type="ECO:0000256" key="3">
    <source>
        <dbReference type="SAM" id="SignalP"/>
    </source>
</evidence>
<dbReference type="InterPro" id="IPR003410">
    <property type="entry name" value="HYR_dom"/>
</dbReference>
<protein>
    <submittedName>
        <fullName evidence="6">S-layer homology domain-containing protein</fullName>
    </submittedName>
</protein>
<keyword evidence="2" id="KW-0677">Repeat</keyword>
<dbReference type="Gene3D" id="2.60.40.1220">
    <property type="match status" value="1"/>
</dbReference>
<dbReference type="Pfam" id="PF16403">
    <property type="entry name" value="Bact_surface_Ig-like"/>
    <property type="match status" value="1"/>
</dbReference>
<proteinExistence type="predicted"/>
<reference evidence="7" key="1">
    <citation type="journal article" date="2019" name="Int. J. Syst. Evol. Microbiol.">
        <title>The Global Catalogue of Microorganisms (GCM) 10K type strain sequencing project: providing services to taxonomists for standard genome sequencing and annotation.</title>
        <authorList>
            <consortium name="The Broad Institute Genomics Platform"/>
            <consortium name="The Broad Institute Genome Sequencing Center for Infectious Disease"/>
            <person name="Wu L."/>
            <person name="Ma J."/>
        </authorList>
    </citation>
    <scope>NUCLEOTIDE SEQUENCE [LARGE SCALE GENOMIC DNA]</scope>
    <source>
        <strain evidence="7">KCTC 13193</strain>
    </source>
</reference>
<dbReference type="InterPro" id="IPR014755">
    <property type="entry name" value="Cu-Rt/internalin_Ig-like"/>
</dbReference>
<feature type="domain" description="SLH" evidence="5">
    <location>
        <begin position="97"/>
        <end position="159"/>
    </location>
</feature>
<evidence type="ECO:0000256" key="1">
    <source>
        <dbReference type="ARBA" id="ARBA00022729"/>
    </source>
</evidence>
<dbReference type="InterPro" id="IPR008964">
    <property type="entry name" value="Invasin/intimin_cell_adhesion"/>
</dbReference>
<gene>
    <name evidence="6" type="ORF">ACFODW_04020</name>
</gene>
<dbReference type="SUPFAM" id="SSF49373">
    <property type="entry name" value="Invasin/intimin cell-adhesion fragments"/>
    <property type="match status" value="1"/>
</dbReference>
<evidence type="ECO:0000259" key="4">
    <source>
        <dbReference type="PROSITE" id="PS50825"/>
    </source>
</evidence>
<keyword evidence="1 3" id="KW-0732">Signal</keyword>
<dbReference type="PROSITE" id="PS51272">
    <property type="entry name" value="SLH"/>
    <property type="match status" value="3"/>
</dbReference>
<feature type="chain" id="PRO_5045416122" evidence="3">
    <location>
        <begin position="31"/>
        <end position="1238"/>
    </location>
</feature>
<evidence type="ECO:0000313" key="7">
    <source>
        <dbReference type="Proteomes" id="UP001595387"/>
    </source>
</evidence>
<dbReference type="RefSeq" id="WP_390303351.1">
    <property type="nucleotide sequence ID" value="NZ_JBHRRZ010000007.1"/>
</dbReference>
<dbReference type="InterPro" id="IPR032179">
    <property type="entry name" value="Cry22Aa_Ig-like"/>
</dbReference>
<evidence type="ECO:0000259" key="5">
    <source>
        <dbReference type="PROSITE" id="PS51272"/>
    </source>
</evidence>
<dbReference type="PROSITE" id="PS50825">
    <property type="entry name" value="HYR"/>
    <property type="match status" value="1"/>
</dbReference>
<name>A0ABV7A3P7_9BACI</name>
<organism evidence="6 7">
    <name type="scientific">Virgibacillus sediminis</name>
    <dbReference type="NCBI Taxonomy" id="202260"/>
    <lineage>
        <taxon>Bacteria</taxon>
        <taxon>Bacillati</taxon>
        <taxon>Bacillota</taxon>
        <taxon>Bacilli</taxon>
        <taxon>Bacillales</taxon>
        <taxon>Bacillaceae</taxon>
        <taxon>Virgibacillus</taxon>
    </lineage>
</organism>
<dbReference type="Pfam" id="PF00395">
    <property type="entry name" value="SLH"/>
    <property type="match status" value="2"/>
</dbReference>
<sequence>MASKKNYRKFAASSLAATAAVAVAVPAVSANEHDVTEQFTDVAPGDDHYPGIQWIAERGVVGYEDGSFGAANDVTRPHAAIFLTRALGLELVSEDLVGDYFNDVDSGDLYADFIATVAANNVFKGSNGNFLPDQELTREQMASVIINAYGFTSADGEQVEINLDNVNDTHKESVQILANLGITNQLEDFRPTETINRSQFATFLYKAHLAAEASAPAPVVESVNAVSSTEIEVTFDGELTDEEIAELSFDFNPDLEVTKVERKAEEATLADTHATTTVVLTTEVQAADTQYTLEAVNGAVLEAPVVVEAPDTEAPVLAVDGETEISVENGAELTLPTVTATDNVDEEVEVTSEITDAEGNVLEEIDTTQAGTYTVTYTATDAAGNVAEEVVVTVEVAEAPPAVESVSAINATTVEVELNRELAEDEVLPTFTFDGEVVAEENISVDGSTVTLSGLSLEDDSVNPDGYNLTVVGEGEEELYNDTVVYDANELESLSTETVSPINAVVGEEVSVTYTLKDEDGDPIAGEDVRVRANFNGNVVEEQVLTSDENGEVTFTYSEVDGGAHNVSAVALSQPTLRDSSVNIDWVETGATVSIENPEKDGFLTSNTANVDQETQTIKYVATFTDEDGNPLPDGETVYVNIDGLTNFNGLNDNEFASVGQSTELYSATLDNGDGTAVLEFETTTVDTLAPTFYQDADQAGIQTIQDFESTDARLKAKNVEVLDSAAQEANFTLELKEGEDVNETVAVDGTTQVEQGDTVEYLLTATDQYGNPYTGTASVANETDLDDIASNDGNEGNIQVDYDEVDSGYTNTDVQTVDFANDTNGDGQVELQVSAGQDGDVSNLVIWQDKDNDGDVDTDEASVETGTIEYVAPSTDVIQTLTSSVSDDSVFGGTPVTFTYNLLNQNENAFDANADNTDVIIKVYKDGEELTPAEADSYLSNFTGIVDVNGDGATTPDTAVGTDGVTATVNAADGEFTFDVTPVVNQDEGSNFSTEVYVDVNGDGEVQSDETLNQQSEAFNTVTRPETYNVTIADTEVVAGENVSMTVTAVDGNGDTVTDFNGTYVATIKFADDTANAGEQYLRNATFVNGVATVEAPVSSVENDDVQVTLPVGNTPTVDVGTATDNDLTITASNASELSSEDLNADGVVEELYVSDEYGNIVDYDFSGLATVSIDGDATLQQEDGGAVTLDSENQISLTITDGILTVDGERVTLVDGGDGETDTLTVTLNNGDSFSN</sequence>
<feature type="signal peptide" evidence="3">
    <location>
        <begin position="1"/>
        <end position="30"/>
    </location>
</feature>
<evidence type="ECO:0000313" key="6">
    <source>
        <dbReference type="EMBL" id="MFC2947528.1"/>
    </source>
</evidence>
<feature type="domain" description="SLH" evidence="5">
    <location>
        <begin position="35"/>
        <end position="95"/>
    </location>
</feature>
<keyword evidence="7" id="KW-1185">Reference proteome</keyword>
<dbReference type="InterPro" id="IPR001119">
    <property type="entry name" value="SLH_dom"/>
</dbReference>
<feature type="domain" description="HYR" evidence="4">
    <location>
        <begin position="299"/>
        <end position="398"/>
    </location>
</feature>
<dbReference type="Proteomes" id="UP001595387">
    <property type="component" value="Unassembled WGS sequence"/>
</dbReference>
<comment type="caution">
    <text evidence="6">The sequence shown here is derived from an EMBL/GenBank/DDBJ whole genome shotgun (WGS) entry which is preliminary data.</text>
</comment>
<dbReference type="Gene3D" id="2.60.40.10">
    <property type="entry name" value="Immunoglobulins"/>
    <property type="match status" value="2"/>
</dbReference>
<dbReference type="EMBL" id="JBHRRZ010000007">
    <property type="protein sequence ID" value="MFC2947528.1"/>
    <property type="molecule type" value="Genomic_DNA"/>
</dbReference>
<evidence type="ECO:0000256" key="2">
    <source>
        <dbReference type="ARBA" id="ARBA00022737"/>
    </source>
</evidence>
<feature type="domain" description="SLH" evidence="5">
    <location>
        <begin position="160"/>
        <end position="218"/>
    </location>
</feature>
<dbReference type="InterPro" id="IPR013783">
    <property type="entry name" value="Ig-like_fold"/>
</dbReference>
<accession>A0ABV7A3P7</accession>